<dbReference type="EC" id="3.4.24.-" evidence="14"/>
<gene>
    <name evidence="14" type="primary">htpX_3</name>
    <name evidence="14" type="ORF">Ttaiw_02206</name>
</gene>
<evidence type="ECO:0000256" key="8">
    <source>
        <dbReference type="ARBA" id="ARBA00023049"/>
    </source>
</evidence>
<dbReference type="InterPro" id="IPR001915">
    <property type="entry name" value="Peptidase_M48"/>
</dbReference>
<evidence type="ECO:0000256" key="1">
    <source>
        <dbReference type="ARBA" id="ARBA00022475"/>
    </source>
</evidence>
<protein>
    <submittedName>
        <fullName evidence="14">Protease HtpX</fullName>
        <ecNumber evidence="14">3.4.24.-</ecNumber>
    </submittedName>
</protein>
<dbReference type="AlphaFoldDB" id="A0A554X1J5"/>
<evidence type="ECO:0000256" key="9">
    <source>
        <dbReference type="ARBA" id="ARBA00023136"/>
    </source>
</evidence>
<dbReference type="Pfam" id="PF01435">
    <property type="entry name" value="Peptidase_M48"/>
    <property type="match status" value="1"/>
</dbReference>
<evidence type="ECO:0000256" key="4">
    <source>
        <dbReference type="ARBA" id="ARBA00022723"/>
    </source>
</evidence>
<feature type="region of interest" description="Disordered" evidence="11">
    <location>
        <begin position="320"/>
        <end position="341"/>
    </location>
</feature>
<keyword evidence="8 10" id="KW-0482">Metalloprotease</keyword>
<feature type="domain" description="Peptidase M48" evidence="13">
    <location>
        <begin position="103"/>
        <end position="316"/>
    </location>
</feature>
<dbReference type="PANTHER" id="PTHR43221:SF2">
    <property type="entry name" value="PROTEASE HTPX HOMOLOG"/>
    <property type="match status" value="1"/>
</dbReference>
<dbReference type="GO" id="GO:0046872">
    <property type="term" value="F:metal ion binding"/>
    <property type="evidence" value="ECO:0007669"/>
    <property type="project" value="UniProtKB-KW"/>
</dbReference>
<evidence type="ECO:0000256" key="5">
    <source>
        <dbReference type="ARBA" id="ARBA00022801"/>
    </source>
</evidence>
<dbReference type="EMBL" id="VJOM01000031">
    <property type="protein sequence ID" value="TSE29678.1"/>
    <property type="molecule type" value="Genomic_DNA"/>
</dbReference>
<feature type="transmembrane region" description="Helical" evidence="12">
    <location>
        <begin position="217"/>
        <end position="238"/>
    </location>
</feature>
<evidence type="ECO:0000256" key="3">
    <source>
        <dbReference type="ARBA" id="ARBA00022692"/>
    </source>
</evidence>
<evidence type="ECO:0000313" key="15">
    <source>
        <dbReference type="Proteomes" id="UP000317763"/>
    </source>
</evidence>
<comment type="similarity">
    <text evidence="10">Belongs to the peptidase M48 family.</text>
</comment>
<dbReference type="Proteomes" id="UP000317763">
    <property type="component" value="Unassembled WGS sequence"/>
</dbReference>
<evidence type="ECO:0000256" key="12">
    <source>
        <dbReference type="SAM" id="Phobius"/>
    </source>
</evidence>
<evidence type="ECO:0000313" key="14">
    <source>
        <dbReference type="EMBL" id="TSE29678.1"/>
    </source>
</evidence>
<dbReference type="RefSeq" id="WP_143898339.1">
    <property type="nucleotide sequence ID" value="NZ_CP083911.1"/>
</dbReference>
<dbReference type="InterPro" id="IPR050083">
    <property type="entry name" value="HtpX_protease"/>
</dbReference>
<keyword evidence="9 12" id="KW-0472">Membrane</keyword>
<evidence type="ECO:0000256" key="10">
    <source>
        <dbReference type="RuleBase" id="RU003983"/>
    </source>
</evidence>
<dbReference type="Gene3D" id="3.30.2010.10">
    <property type="entry name" value="Metalloproteases ('zincins'), catalytic domain"/>
    <property type="match status" value="1"/>
</dbReference>
<comment type="caution">
    <text evidence="14">The sequence shown here is derived from an EMBL/GenBank/DDBJ whole genome shotgun (WGS) entry which is preliminary data.</text>
</comment>
<organism evidence="14 15">
    <name type="scientific">Tepidimonas taiwanensis</name>
    <dbReference type="NCBI Taxonomy" id="307486"/>
    <lineage>
        <taxon>Bacteria</taxon>
        <taxon>Pseudomonadati</taxon>
        <taxon>Pseudomonadota</taxon>
        <taxon>Betaproteobacteria</taxon>
        <taxon>Burkholderiales</taxon>
        <taxon>Tepidimonas</taxon>
    </lineage>
</organism>
<dbReference type="GO" id="GO:0004222">
    <property type="term" value="F:metalloendopeptidase activity"/>
    <property type="evidence" value="ECO:0007669"/>
    <property type="project" value="InterPro"/>
</dbReference>
<accession>A0A554X1J5</accession>
<keyword evidence="1" id="KW-1003">Cell membrane</keyword>
<comment type="cofactor">
    <cofactor evidence="10">
        <name>Zn(2+)</name>
        <dbReference type="ChEBI" id="CHEBI:29105"/>
    </cofactor>
    <text evidence="10">Binds 1 zinc ion per subunit.</text>
</comment>
<sequence length="341" mass="37587">MRFFESQREARAQTLRLLLLFALMLVFLVLAVNAALALAWRLMIGGAWIGYPRYFFEVNTAVVLLFVLGGWWLESSALRHGGGVALAQRLGARPVRADRFDEQRYANVVQELAIAAGMRPPTAMVLPRDAGLNALATGWDEHDAVVAVTQGALDHLTREELQGMVAHELSHIREGDTRLNMRLAGMVFGLELLYRLGEQLMAPDARGRRHAGALFGLALRAVGWLGWLAGHALQAAVARQREYLADARAVQWTRQRDGLGRVLRKVLGLHRAGTPDASDGLQMPQVQHLLLVSAASSAVGRWFDAHPPLERRIERLYGGKMPPLSLDDGREEPDGRPGGAR</sequence>
<proteinExistence type="inferred from homology"/>
<dbReference type="PANTHER" id="PTHR43221">
    <property type="entry name" value="PROTEASE HTPX"/>
    <property type="match status" value="1"/>
</dbReference>
<dbReference type="OrthoDB" id="15218at2"/>
<keyword evidence="4" id="KW-0479">Metal-binding</keyword>
<keyword evidence="3 12" id="KW-0812">Transmembrane</keyword>
<keyword evidence="15" id="KW-1185">Reference proteome</keyword>
<evidence type="ECO:0000256" key="2">
    <source>
        <dbReference type="ARBA" id="ARBA00022670"/>
    </source>
</evidence>
<evidence type="ECO:0000256" key="6">
    <source>
        <dbReference type="ARBA" id="ARBA00022833"/>
    </source>
</evidence>
<evidence type="ECO:0000256" key="11">
    <source>
        <dbReference type="SAM" id="MobiDB-lite"/>
    </source>
</evidence>
<reference evidence="14 15" key="1">
    <citation type="submission" date="2019-07" db="EMBL/GenBank/DDBJ databases">
        <title>Tepidimonas taiwanensis I1-1 draft genome.</title>
        <authorList>
            <person name="Da Costa M.S."/>
            <person name="Froufe H.J.C."/>
            <person name="Egas C."/>
            <person name="Albuquerque L."/>
        </authorList>
    </citation>
    <scope>NUCLEOTIDE SEQUENCE [LARGE SCALE GENOMIC DNA]</scope>
    <source>
        <strain evidence="14 15">I1-1</strain>
    </source>
</reference>
<keyword evidence="5 10" id="KW-0378">Hydrolase</keyword>
<feature type="transmembrane region" description="Helical" evidence="12">
    <location>
        <begin position="53"/>
        <end position="73"/>
    </location>
</feature>
<evidence type="ECO:0000259" key="13">
    <source>
        <dbReference type="Pfam" id="PF01435"/>
    </source>
</evidence>
<keyword evidence="6 10" id="KW-0862">Zinc</keyword>
<keyword evidence="2 10" id="KW-0645">Protease</keyword>
<evidence type="ECO:0000256" key="7">
    <source>
        <dbReference type="ARBA" id="ARBA00022989"/>
    </source>
</evidence>
<dbReference type="GO" id="GO:0006508">
    <property type="term" value="P:proteolysis"/>
    <property type="evidence" value="ECO:0007669"/>
    <property type="project" value="UniProtKB-KW"/>
</dbReference>
<name>A0A554X1J5_9BURK</name>
<keyword evidence="7 12" id="KW-1133">Transmembrane helix</keyword>